<evidence type="ECO:0000313" key="2">
    <source>
        <dbReference type="Proteomes" id="UP000016933"/>
    </source>
</evidence>
<reference evidence="2" key="1">
    <citation type="journal article" date="2012" name="PLoS Genet.">
        <title>The genomes of the fungal plant pathogens Cladosporium fulvum and Dothistroma septosporum reveal adaptation to different hosts and lifestyles but also signatures of common ancestry.</title>
        <authorList>
            <person name="de Wit P.J.G.M."/>
            <person name="van der Burgt A."/>
            <person name="Oekmen B."/>
            <person name="Stergiopoulos I."/>
            <person name="Abd-Elsalam K.A."/>
            <person name="Aerts A.L."/>
            <person name="Bahkali A.H."/>
            <person name="Beenen H.G."/>
            <person name="Chettri P."/>
            <person name="Cox M.P."/>
            <person name="Datema E."/>
            <person name="de Vries R.P."/>
            <person name="Dhillon B."/>
            <person name="Ganley A.R."/>
            <person name="Griffiths S.A."/>
            <person name="Guo Y."/>
            <person name="Hamelin R.C."/>
            <person name="Henrissat B."/>
            <person name="Kabir M.S."/>
            <person name="Jashni M.K."/>
            <person name="Kema G."/>
            <person name="Klaubauf S."/>
            <person name="Lapidus A."/>
            <person name="Levasseur A."/>
            <person name="Lindquist E."/>
            <person name="Mehrabi R."/>
            <person name="Ohm R.A."/>
            <person name="Owen T.J."/>
            <person name="Salamov A."/>
            <person name="Schwelm A."/>
            <person name="Schijlen E."/>
            <person name="Sun H."/>
            <person name="van den Burg H.A."/>
            <person name="van Ham R.C.H.J."/>
            <person name="Zhang S."/>
            <person name="Goodwin S.B."/>
            <person name="Grigoriev I.V."/>
            <person name="Collemare J."/>
            <person name="Bradshaw R.E."/>
        </authorList>
    </citation>
    <scope>NUCLEOTIDE SEQUENCE [LARGE SCALE GENOMIC DNA]</scope>
    <source>
        <strain evidence="2">NZE10 / CBS 128990</strain>
    </source>
</reference>
<reference evidence="1 2" key="2">
    <citation type="journal article" date="2012" name="PLoS Pathog.">
        <title>Diverse lifestyles and strategies of plant pathogenesis encoded in the genomes of eighteen Dothideomycetes fungi.</title>
        <authorList>
            <person name="Ohm R.A."/>
            <person name="Feau N."/>
            <person name="Henrissat B."/>
            <person name="Schoch C.L."/>
            <person name="Horwitz B.A."/>
            <person name="Barry K.W."/>
            <person name="Condon B.J."/>
            <person name="Copeland A.C."/>
            <person name="Dhillon B."/>
            <person name="Glaser F."/>
            <person name="Hesse C.N."/>
            <person name="Kosti I."/>
            <person name="LaButti K."/>
            <person name="Lindquist E.A."/>
            <person name="Lucas S."/>
            <person name="Salamov A.A."/>
            <person name="Bradshaw R.E."/>
            <person name="Ciuffetti L."/>
            <person name="Hamelin R.C."/>
            <person name="Kema G.H.J."/>
            <person name="Lawrence C."/>
            <person name="Scott J.A."/>
            <person name="Spatafora J.W."/>
            <person name="Turgeon B.G."/>
            <person name="de Wit P.J.G.M."/>
            <person name="Zhong S."/>
            <person name="Goodwin S.B."/>
            <person name="Grigoriev I.V."/>
        </authorList>
    </citation>
    <scope>NUCLEOTIDE SEQUENCE [LARGE SCALE GENOMIC DNA]</scope>
    <source>
        <strain evidence="2">NZE10 / CBS 128990</strain>
    </source>
</reference>
<dbReference type="HOGENOM" id="CLU_1366229_0_0_1"/>
<dbReference type="Proteomes" id="UP000016933">
    <property type="component" value="Unassembled WGS sequence"/>
</dbReference>
<evidence type="ECO:0000313" key="1">
    <source>
        <dbReference type="EMBL" id="EME45587.1"/>
    </source>
</evidence>
<keyword evidence="2" id="KW-1185">Reference proteome</keyword>
<dbReference type="OrthoDB" id="2333384at2759"/>
<organism evidence="1 2">
    <name type="scientific">Dothistroma septosporum (strain NZE10 / CBS 128990)</name>
    <name type="common">Red band needle blight fungus</name>
    <name type="synonym">Mycosphaerella pini</name>
    <dbReference type="NCBI Taxonomy" id="675120"/>
    <lineage>
        <taxon>Eukaryota</taxon>
        <taxon>Fungi</taxon>
        <taxon>Dikarya</taxon>
        <taxon>Ascomycota</taxon>
        <taxon>Pezizomycotina</taxon>
        <taxon>Dothideomycetes</taxon>
        <taxon>Dothideomycetidae</taxon>
        <taxon>Mycosphaerellales</taxon>
        <taxon>Mycosphaerellaceae</taxon>
        <taxon>Dothistroma</taxon>
    </lineage>
</organism>
<gene>
    <name evidence="1" type="ORF">DOTSEDRAFT_43885</name>
</gene>
<protein>
    <recommendedName>
        <fullName evidence="3">Arrestin-like N-terminal domain-containing protein</fullName>
    </recommendedName>
</protein>
<sequence>MSLGTLHVLPLLRELNKVHYGSEDPIRGTVSVRYTTSKLKHHEHSELFAHLRIELRLTGRVEIGRATSLKNARICVKSEVLHDGSVKLMPGSQAHYPFEITFPPHAEPKFNTLVSAEQTDGGQWKFHKRTTSVTTEPLPPTLRSTEHEGVAKRALAIRYILDAVVEMPGFDVDVVHPPLGKDVLYDQPRIPASATAMLSE</sequence>
<evidence type="ECO:0008006" key="3">
    <source>
        <dbReference type="Google" id="ProtNLM"/>
    </source>
</evidence>
<accession>N1PQB2</accession>
<dbReference type="AlphaFoldDB" id="N1PQB2"/>
<dbReference type="EMBL" id="KB446538">
    <property type="protein sequence ID" value="EME45587.1"/>
    <property type="molecule type" value="Genomic_DNA"/>
</dbReference>
<proteinExistence type="predicted"/>
<name>N1PQB2_DOTSN</name>